<dbReference type="InterPro" id="IPR029030">
    <property type="entry name" value="Caspase-like_dom_sf"/>
</dbReference>
<gene>
    <name evidence="6" type="ORF">HELGO_WM25703</name>
</gene>
<dbReference type="SMART" id="SM00320">
    <property type="entry name" value="WD40"/>
    <property type="match status" value="7"/>
</dbReference>
<sequence>MMKSLPLLLTMLLFLLLGCTPNPSPSNPSQPTKTSTQAILKLDTKGHTAKIQDIIVTQSGDIISASDDKTIRVWDSRTGKEKRKILGQIGAGAEGKIFAMALSSNEKFLAVGGFLAEGHGVNDDLVGSIRIYHYPTGKLLNVLKSHTDVVRDLAFSPDGRYLISGSADKTAKIWNVGNFSLKETLSFHSKQVYAVKIMKKGKQYFALTAGFDNQIVLYNMQSKAIKRDRKNYKLHSLAISKNHIAVCGESKEIQIYNHALNPIQTIASKTKPAGLAYSANGEFLMAGSLSDFNYELVNIYAVNEQYQKRSSFQQHKNLTKAVAFLDEQTALSAGGDNKEMYIWDRESAKVKGKIEGVGATVWSVGLKGERLAWGNESLNHTQLKTHTGKLQKTLNLKTFSIQNATDQNYHRIATIQGDYILSHKAGGNYGRSDAILELQQDGKPIQSIVRDATNGVRHRCYGFYKDYIISGGSNGFLKIYNFQGQEIANLVGHTGEVWSIALDGDRLVSGSSDQTIKIWDLSKLQKTMRPQLSLFVSKTNDWVAWTKEGFYNASKGAEEYIGYHINQGANKEAKFLDVSRFRKQFYRPDLISKAIAGEDLSHYAKGIDIDSILKAGLPPKVEMLSTSRTMDAESATVGVKVCDEGGGIENLSFYLNNKAISYMSQSKAFRNKKEVVGNCTVLEQSIAVPSGEHVIGFNATNKEGNIVSNTPSITIVNNKKVERKPNLHLLTLSINDYKDDSLDLKFPNNDADKLSQKLKSIGKPVFENVYSYALKDQQVTQEQIDRKVAEIAGKVGVEDVFVLYISGHGITNDQDGDYYFIPYDAKNGSDVTKTAINQEVFKSIMSQIKAVKSVILLDTCQSGSMASQELVNTSVNRFGGNVGSAIIAGATSGQNAIDGYKEHGIFTYTVLDAMSNKKVYDFQDRLSIGDIAKYVKYLLPKLAKEKFNHAQKPTIYMNGDTSFAIGGLE</sequence>
<reference evidence="6" key="1">
    <citation type="submission" date="2020-01" db="EMBL/GenBank/DDBJ databases">
        <authorList>
            <person name="Meier V. D."/>
            <person name="Meier V D."/>
        </authorList>
    </citation>
    <scope>NUCLEOTIDE SEQUENCE</scope>
    <source>
        <strain evidence="6">HLG_WM_MAG_04</strain>
    </source>
</reference>
<keyword evidence="1 3" id="KW-0853">WD repeat</keyword>
<evidence type="ECO:0000256" key="4">
    <source>
        <dbReference type="SAM" id="SignalP"/>
    </source>
</evidence>
<proteinExistence type="predicted"/>
<dbReference type="InterPro" id="IPR011600">
    <property type="entry name" value="Pept_C14_caspase"/>
</dbReference>
<dbReference type="SUPFAM" id="SSF52129">
    <property type="entry name" value="Caspase-like"/>
    <property type="match status" value="1"/>
</dbReference>
<evidence type="ECO:0000256" key="3">
    <source>
        <dbReference type="PROSITE-ProRule" id="PRU00221"/>
    </source>
</evidence>
<dbReference type="PROSITE" id="PS51257">
    <property type="entry name" value="PROKAR_LIPOPROTEIN"/>
    <property type="match status" value="1"/>
</dbReference>
<dbReference type="InterPro" id="IPR053299">
    <property type="entry name" value="ASTRA_WD_repeat"/>
</dbReference>
<feature type="repeat" description="WD" evidence="3">
    <location>
        <begin position="490"/>
        <end position="529"/>
    </location>
</feature>
<dbReference type="GO" id="GO:0004197">
    <property type="term" value="F:cysteine-type endopeptidase activity"/>
    <property type="evidence" value="ECO:0007669"/>
    <property type="project" value="InterPro"/>
</dbReference>
<dbReference type="Gene3D" id="3.40.50.1460">
    <property type="match status" value="1"/>
</dbReference>
<feature type="chain" id="PRO_5027805842" evidence="4">
    <location>
        <begin position="27"/>
        <end position="969"/>
    </location>
</feature>
<evidence type="ECO:0000313" key="6">
    <source>
        <dbReference type="EMBL" id="CAA6819509.1"/>
    </source>
</evidence>
<feature type="repeat" description="WD" evidence="3">
    <location>
        <begin position="44"/>
        <end position="84"/>
    </location>
</feature>
<dbReference type="GO" id="GO:0006508">
    <property type="term" value="P:proteolysis"/>
    <property type="evidence" value="ECO:0007669"/>
    <property type="project" value="InterPro"/>
</dbReference>
<dbReference type="CDD" id="cd00200">
    <property type="entry name" value="WD40"/>
    <property type="match status" value="1"/>
</dbReference>
<dbReference type="InterPro" id="IPR015943">
    <property type="entry name" value="WD40/YVTN_repeat-like_dom_sf"/>
</dbReference>
<dbReference type="InterPro" id="IPR020472">
    <property type="entry name" value="WD40_PAC1"/>
</dbReference>
<dbReference type="Gene3D" id="2.130.10.10">
    <property type="entry name" value="YVTN repeat-like/Quinoprotein amine dehydrogenase"/>
    <property type="match status" value="4"/>
</dbReference>
<dbReference type="InterPro" id="IPR019775">
    <property type="entry name" value="WD40_repeat_CS"/>
</dbReference>
<dbReference type="PRINTS" id="PR00320">
    <property type="entry name" value="GPROTEINBRPT"/>
</dbReference>
<dbReference type="EMBL" id="CACVAX010000054">
    <property type="protein sequence ID" value="CAA6819509.1"/>
    <property type="molecule type" value="Genomic_DNA"/>
</dbReference>
<dbReference type="Pfam" id="PF00400">
    <property type="entry name" value="WD40"/>
    <property type="match status" value="3"/>
</dbReference>
<protein>
    <submittedName>
        <fullName evidence="6">High-affnity carbon uptake protein Hat/HatR</fullName>
    </submittedName>
</protein>
<feature type="repeat" description="WD" evidence="3">
    <location>
        <begin position="312"/>
        <end position="353"/>
    </location>
</feature>
<dbReference type="PANTHER" id="PTHR44156">
    <property type="entry name" value="SUPERNUMERARY LIMBS, ISOFORM B-RELATED"/>
    <property type="match status" value="1"/>
</dbReference>
<accession>A0A6S6TYB5</accession>
<organism evidence="6">
    <name type="scientific">uncultured Sulfurovum sp</name>
    <dbReference type="NCBI Taxonomy" id="269237"/>
    <lineage>
        <taxon>Bacteria</taxon>
        <taxon>Pseudomonadati</taxon>
        <taxon>Campylobacterota</taxon>
        <taxon>Epsilonproteobacteria</taxon>
        <taxon>Campylobacterales</taxon>
        <taxon>Sulfurovaceae</taxon>
        <taxon>Sulfurovum</taxon>
        <taxon>environmental samples</taxon>
    </lineage>
</organism>
<feature type="domain" description="Peptidase C14 caspase" evidence="5">
    <location>
        <begin position="731"/>
        <end position="957"/>
    </location>
</feature>
<feature type="signal peptide" evidence="4">
    <location>
        <begin position="1"/>
        <end position="26"/>
    </location>
</feature>
<dbReference type="InterPro" id="IPR001680">
    <property type="entry name" value="WD40_rpt"/>
</dbReference>
<evidence type="ECO:0000259" key="5">
    <source>
        <dbReference type="Pfam" id="PF00656"/>
    </source>
</evidence>
<dbReference type="SUPFAM" id="SSF50978">
    <property type="entry name" value="WD40 repeat-like"/>
    <property type="match status" value="2"/>
</dbReference>
<dbReference type="PROSITE" id="PS50294">
    <property type="entry name" value="WD_REPEATS_REGION"/>
    <property type="match status" value="3"/>
</dbReference>
<dbReference type="InterPro" id="IPR036322">
    <property type="entry name" value="WD40_repeat_dom_sf"/>
</dbReference>
<name>A0A6S6TYB5_9BACT</name>
<dbReference type="PROSITE" id="PS50082">
    <property type="entry name" value="WD_REPEATS_2"/>
    <property type="match status" value="4"/>
</dbReference>
<keyword evidence="2" id="KW-0677">Repeat</keyword>
<dbReference type="PROSITE" id="PS00678">
    <property type="entry name" value="WD_REPEATS_1"/>
    <property type="match status" value="3"/>
</dbReference>
<keyword evidence="4" id="KW-0732">Signal</keyword>
<evidence type="ECO:0000256" key="1">
    <source>
        <dbReference type="ARBA" id="ARBA00022574"/>
    </source>
</evidence>
<dbReference type="AlphaFoldDB" id="A0A6S6TYB5"/>
<dbReference type="Pfam" id="PF00656">
    <property type="entry name" value="Peptidase_C14"/>
    <property type="match status" value="1"/>
</dbReference>
<feature type="repeat" description="WD" evidence="3">
    <location>
        <begin position="143"/>
        <end position="184"/>
    </location>
</feature>
<evidence type="ECO:0000256" key="2">
    <source>
        <dbReference type="ARBA" id="ARBA00022737"/>
    </source>
</evidence>